<dbReference type="SMART" id="SM00645">
    <property type="entry name" value="Pept_C1"/>
    <property type="match status" value="1"/>
</dbReference>
<dbReference type="Proteomes" id="UP000007797">
    <property type="component" value="Unassembled WGS sequence"/>
</dbReference>
<dbReference type="EMBL" id="GL883026">
    <property type="protein sequence ID" value="EGG15724.1"/>
    <property type="molecule type" value="Genomic_DNA"/>
</dbReference>
<dbReference type="RefSeq" id="XP_004354466.1">
    <property type="nucleotide sequence ID" value="XM_004354414.1"/>
</dbReference>
<accession>F4QAK5</accession>
<keyword evidence="4" id="KW-1185">Reference proteome</keyword>
<evidence type="ECO:0000259" key="2">
    <source>
        <dbReference type="SMART" id="SM00645"/>
    </source>
</evidence>
<feature type="domain" description="Peptidase C1A papain C-terminal" evidence="2">
    <location>
        <begin position="75"/>
        <end position="318"/>
    </location>
</feature>
<dbReference type="PROSITE" id="PS00639">
    <property type="entry name" value="THIOL_PROTEASE_HIS"/>
    <property type="match status" value="1"/>
</dbReference>
<name>F4QAK5_CACFS</name>
<evidence type="ECO:0000313" key="4">
    <source>
        <dbReference type="Proteomes" id="UP000007797"/>
    </source>
</evidence>
<sequence length="321" mass="35729">MKKHFSPAQNVCPRLYTANIYKHINKREMRIILFIALFIAFAAAHESCVQRVENKQDYTRVKTPQPHQYLSPEDVPAAWDWRSATLEDGITRNYLGATRNQHLPQYCGSCWAMSVTSQVSSRLKIGRLGSFPEVDLAAQVLLNCMGNYNFSCANGGDPTIALEYIATQGITDETCAPYEAIDLECTAENVCKNCNFDLSNPTAKCFAQPTYTTYYVEEHGLVNGTDNMKAEIFARGPISCGMCVTDAFEAYQGGIFSDNTGNGEINHEILIVGWGSEGGVDYWIGLNSWGSFWGELATFRILMGSNILNIESDCDWAVPRQ</sequence>
<dbReference type="InterPro" id="IPR038765">
    <property type="entry name" value="Papain-like_cys_pep_sf"/>
</dbReference>
<dbReference type="SUPFAM" id="SSF54001">
    <property type="entry name" value="Cysteine proteinases"/>
    <property type="match status" value="1"/>
</dbReference>
<dbReference type="AlphaFoldDB" id="F4QAK5"/>
<dbReference type="InterPro" id="IPR013128">
    <property type="entry name" value="Peptidase_C1A"/>
</dbReference>
<protein>
    <submittedName>
        <fullName evidence="3">Peptidase C1A family protein</fullName>
    </submittedName>
</protein>
<dbReference type="OMA" id="DCIVGDM"/>
<dbReference type="InterPro" id="IPR000668">
    <property type="entry name" value="Peptidase_C1A_C"/>
</dbReference>
<dbReference type="OrthoDB" id="190265at2759"/>
<reference evidence="4" key="1">
    <citation type="journal article" date="2011" name="Genome Res.">
        <title>Phylogeny-wide analysis of social amoeba genomes highlights ancient origins for complex intercellular communication.</title>
        <authorList>
            <person name="Heidel A.J."/>
            <person name="Lawal H.M."/>
            <person name="Felder M."/>
            <person name="Schilde C."/>
            <person name="Helps N.R."/>
            <person name="Tunggal B."/>
            <person name="Rivero F."/>
            <person name="John U."/>
            <person name="Schleicher M."/>
            <person name="Eichinger L."/>
            <person name="Platzer M."/>
            <person name="Noegel A.A."/>
            <person name="Schaap P."/>
            <person name="Gloeckner G."/>
        </authorList>
    </citation>
    <scope>NUCLEOTIDE SEQUENCE [LARGE SCALE GENOMIC DNA]</scope>
    <source>
        <strain evidence="4">SH3</strain>
    </source>
</reference>
<dbReference type="GO" id="GO:0008234">
    <property type="term" value="F:cysteine-type peptidase activity"/>
    <property type="evidence" value="ECO:0007669"/>
    <property type="project" value="InterPro"/>
</dbReference>
<dbReference type="InterPro" id="IPR025660">
    <property type="entry name" value="Pept_his_AS"/>
</dbReference>
<dbReference type="Pfam" id="PF00112">
    <property type="entry name" value="Peptidase_C1"/>
    <property type="match status" value="1"/>
</dbReference>
<evidence type="ECO:0000256" key="1">
    <source>
        <dbReference type="ARBA" id="ARBA00008455"/>
    </source>
</evidence>
<organism evidence="3 4">
    <name type="scientific">Cavenderia fasciculata</name>
    <name type="common">Slime mold</name>
    <name type="synonym">Dictyostelium fasciculatum</name>
    <dbReference type="NCBI Taxonomy" id="261658"/>
    <lineage>
        <taxon>Eukaryota</taxon>
        <taxon>Amoebozoa</taxon>
        <taxon>Evosea</taxon>
        <taxon>Eumycetozoa</taxon>
        <taxon>Dictyostelia</taxon>
        <taxon>Acytosteliales</taxon>
        <taxon>Cavenderiaceae</taxon>
        <taxon>Cavenderia</taxon>
    </lineage>
</organism>
<dbReference type="Gene3D" id="3.90.70.10">
    <property type="entry name" value="Cysteine proteinases"/>
    <property type="match status" value="1"/>
</dbReference>
<dbReference type="FunFam" id="3.90.70.10:FF:000117">
    <property type="entry name" value="Probable papain cysteine protease"/>
    <property type="match status" value="1"/>
</dbReference>
<dbReference type="KEGG" id="dfa:DFA_10566"/>
<evidence type="ECO:0000313" key="3">
    <source>
        <dbReference type="EMBL" id="EGG15724.1"/>
    </source>
</evidence>
<dbReference type="MEROPS" id="C01.A61"/>
<dbReference type="PANTHER" id="PTHR12411">
    <property type="entry name" value="CYSTEINE PROTEASE FAMILY C1-RELATED"/>
    <property type="match status" value="1"/>
</dbReference>
<dbReference type="PRINTS" id="PR00705">
    <property type="entry name" value="PAPAIN"/>
</dbReference>
<dbReference type="GeneID" id="14867134"/>
<dbReference type="GO" id="GO:0006508">
    <property type="term" value="P:proteolysis"/>
    <property type="evidence" value="ECO:0007669"/>
    <property type="project" value="InterPro"/>
</dbReference>
<gene>
    <name evidence="3" type="ORF">DFA_10566</name>
</gene>
<comment type="similarity">
    <text evidence="1">Belongs to the peptidase C1 family.</text>
</comment>
<proteinExistence type="inferred from homology"/>